<keyword evidence="2" id="KW-0009">Actin-binding</keyword>
<dbReference type="OrthoDB" id="753427at2759"/>
<feature type="compositionally biased region" description="Polar residues" evidence="3">
    <location>
        <begin position="808"/>
        <end position="821"/>
    </location>
</feature>
<feature type="compositionally biased region" description="Polar residues" evidence="3">
    <location>
        <begin position="457"/>
        <end position="467"/>
    </location>
</feature>
<dbReference type="GO" id="GO:0071933">
    <property type="term" value="F:Arp2/3 complex binding"/>
    <property type="evidence" value="ECO:0007669"/>
    <property type="project" value="TreeGrafter"/>
</dbReference>
<keyword evidence="2" id="KW-0206">Cytoskeleton</keyword>
<feature type="compositionally biased region" description="Polar residues" evidence="3">
    <location>
        <begin position="495"/>
        <end position="511"/>
    </location>
</feature>
<evidence type="ECO:0000256" key="2">
    <source>
        <dbReference type="RuleBase" id="RU367034"/>
    </source>
</evidence>
<evidence type="ECO:0000313" key="5">
    <source>
        <dbReference type="Proteomes" id="UP000245207"/>
    </source>
</evidence>
<reference evidence="4 5" key="1">
    <citation type="journal article" date="2018" name="Mol. Plant">
        <title>The genome of Artemisia annua provides insight into the evolution of Asteraceae family and artemisinin biosynthesis.</title>
        <authorList>
            <person name="Shen Q."/>
            <person name="Zhang L."/>
            <person name="Liao Z."/>
            <person name="Wang S."/>
            <person name="Yan T."/>
            <person name="Shi P."/>
            <person name="Liu M."/>
            <person name="Fu X."/>
            <person name="Pan Q."/>
            <person name="Wang Y."/>
            <person name="Lv Z."/>
            <person name="Lu X."/>
            <person name="Zhang F."/>
            <person name="Jiang W."/>
            <person name="Ma Y."/>
            <person name="Chen M."/>
            <person name="Hao X."/>
            <person name="Li L."/>
            <person name="Tang Y."/>
            <person name="Lv G."/>
            <person name="Zhou Y."/>
            <person name="Sun X."/>
            <person name="Brodelius P.E."/>
            <person name="Rose J.K.C."/>
            <person name="Tang K."/>
        </authorList>
    </citation>
    <scope>NUCLEOTIDE SEQUENCE [LARGE SCALE GENOMIC DNA]</scope>
    <source>
        <strain evidence="5">cv. Huhao1</strain>
        <tissue evidence="4">Leaf</tissue>
    </source>
</reference>
<dbReference type="InterPro" id="IPR028288">
    <property type="entry name" value="SCAR/WAVE_fam"/>
</dbReference>
<name>A0A2U1PKM8_ARTAN</name>
<feature type="compositionally biased region" description="Basic residues" evidence="3">
    <location>
        <begin position="190"/>
        <end position="202"/>
    </location>
</feature>
<dbReference type="Gene3D" id="6.10.280.150">
    <property type="match status" value="1"/>
</dbReference>
<keyword evidence="2" id="KW-0963">Cytoplasm</keyword>
<feature type="region of interest" description="Disordered" evidence="3">
    <location>
        <begin position="276"/>
        <end position="296"/>
    </location>
</feature>
<feature type="compositionally biased region" description="Pro residues" evidence="3">
    <location>
        <begin position="916"/>
        <end position="926"/>
    </location>
</feature>
<dbReference type="Gene3D" id="1.20.5.340">
    <property type="match status" value="1"/>
</dbReference>
<protein>
    <recommendedName>
        <fullName evidence="2">Protein SCAR</fullName>
    </recommendedName>
    <alternativeName>
        <fullName evidence="2">Protein WAVE</fullName>
    </alternativeName>
</protein>
<dbReference type="GO" id="GO:0030036">
    <property type="term" value="P:actin cytoskeleton organization"/>
    <property type="evidence" value="ECO:0007669"/>
    <property type="project" value="UniProtKB-UniRule"/>
</dbReference>
<dbReference type="PANTHER" id="PTHR12902:SF33">
    <property type="entry name" value="PROTEIN SCAR3"/>
    <property type="match status" value="1"/>
</dbReference>
<sequence>MPLVRVEIRNEYGLGMAELYNNNNKVVEEEDPKAVLDGVAVAGLVGLLRQLGDLAEFAAEVFHGLQEQVLITSSRSHKLIERVHNIEAALPPLEKAILAQRSHLHFAYTAGSHWHTRLRTEQNHFIYSDLPRCIMDPYEDCRDPPRLHKLDKFDIGGPGSCFKRYSDPTYFKRTSAGRYEAHLQSVPREKKARRNKKKRSSSRYKDVTHNAPMVTQNGRTDFGSSIFEEKASPSQDVSTFHVPQKSGVEPEVDHLTSFDSRNGSDYIDCIFRPSYSTQSEDNNAKEPSSDSNLQHNSYLDSASLEGDSGVPHENVHDSYLAEHSSSRSPYITWDEKLEIIDSNGLPNDTTDITCTTEKIYTEENEDLKSRVVDHIDNGFHDEPIQSPVMVRGQPDEIESETDFYMDALNTIESESEADADYHTKRELNQYSNVDNKDVEMMHEAGHLDDNSTSFEFHLPESTSSSKAKSIPPQSHMEAYASSKNENYEDMVDSSHLVSSDQATSPQVTGISTISVTTPDKFKSVEAERHVTTEETVPSDELYSSTREPSSQPLPNEQILSTYESPKPSSSTSGAHTTVSNPVMFWTNGGLLGLEPSKPPDFGLPAAVGPNPVGETKTDETRHSNQKTTINDDGKEQNGNASSTMRSGINESVPKDSVEDSIHSSRIFEFSNRLLVNGFRKQISLVGNEKLASSVKTDVPEKTSIHKGYQTVTGIPFREQFGIGIPRISPSSPPLEHMRISFQPIDGFETSKLKLMLPDGSNNNENSGHMFPSFQLVPETAVSLHDSGSDSDDDTFCRSSPYASDDCHSNASESNSEQWDSSDSPRIKDPELDDAFGRISSAESVSSSLVNGIRFQQGFPDPVNYGNLSSFTEDGMRPSQRGLLFDIPNLESISASHNQVTDDFNGKYASESCLPKEPTPPPPPLPPMEWRGIKPHPCVTTEKEDALSEALTCTLKLTPPEPTVPQQPKPAPIKQDHFVETADLMPPKPKQPDWQNLHIQSGANRAVNAKAGHEKEDFLQQIRTRSRNLRRTSTAPPATTPGGPASVKVTAILEKASAIRQAVGSDDGEDNWSDT</sequence>
<dbReference type="GO" id="GO:0003779">
    <property type="term" value="F:actin binding"/>
    <property type="evidence" value="ECO:0007669"/>
    <property type="project" value="UniProtKB-UniRule"/>
</dbReference>
<dbReference type="Proteomes" id="UP000245207">
    <property type="component" value="Unassembled WGS sequence"/>
</dbReference>
<comment type="subcellular location">
    <subcellularLocation>
        <location evidence="2">Cytoplasm</location>
        <location evidence="2">Cytoskeleton</location>
    </subcellularLocation>
</comment>
<feature type="region of interest" description="Disordered" evidence="3">
    <location>
        <begin position="490"/>
        <end position="511"/>
    </location>
</feature>
<feature type="region of interest" description="Disordered" evidence="3">
    <location>
        <begin position="457"/>
        <end position="477"/>
    </location>
</feature>
<comment type="caution">
    <text evidence="4">The sequence shown here is derived from an EMBL/GenBank/DDBJ whole genome shotgun (WGS) entry which is preliminary data.</text>
</comment>
<dbReference type="GO" id="GO:2000601">
    <property type="term" value="P:positive regulation of Arp2/3 complex-mediated actin nucleation"/>
    <property type="evidence" value="ECO:0007669"/>
    <property type="project" value="TreeGrafter"/>
</dbReference>
<feature type="compositionally biased region" description="Polar residues" evidence="3">
    <location>
        <begin position="541"/>
        <end position="577"/>
    </location>
</feature>
<feature type="region of interest" description="Disordered" evidence="3">
    <location>
        <begin position="233"/>
        <end position="259"/>
    </location>
</feature>
<comment type="function">
    <text evidence="2">Involved in regulation of actin and microtubule organization. Part of a WAVE complex that activates the Arp2/3 complex.</text>
</comment>
<keyword evidence="5" id="KW-1185">Reference proteome</keyword>
<dbReference type="STRING" id="35608.A0A2U1PKM8"/>
<gene>
    <name evidence="4" type="ORF">CTI12_AA143830</name>
</gene>
<evidence type="ECO:0000256" key="3">
    <source>
        <dbReference type="SAM" id="MobiDB-lite"/>
    </source>
</evidence>
<feature type="region of interest" description="Disordered" evidence="3">
    <location>
        <begin position="595"/>
        <end position="656"/>
    </location>
</feature>
<feature type="region of interest" description="Disordered" evidence="3">
    <location>
        <begin position="1023"/>
        <end position="1045"/>
    </location>
</feature>
<dbReference type="PANTHER" id="PTHR12902">
    <property type="entry name" value="WASP-1"/>
    <property type="match status" value="1"/>
</dbReference>
<evidence type="ECO:0000313" key="4">
    <source>
        <dbReference type="EMBL" id="PWA86289.1"/>
    </source>
</evidence>
<comment type="similarity">
    <text evidence="1 2">Belongs to the SCAR/WAVE family.</text>
</comment>
<evidence type="ECO:0000256" key="1">
    <source>
        <dbReference type="ARBA" id="ARBA00006993"/>
    </source>
</evidence>
<feature type="region of interest" description="Disordered" evidence="3">
    <location>
        <begin position="901"/>
        <end position="926"/>
    </location>
</feature>
<feature type="compositionally biased region" description="Polar residues" evidence="3">
    <location>
        <begin position="636"/>
        <end position="649"/>
    </location>
</feature>
<proteinExistence type="inferred from homology"/>
<feature type="region of interest" description="Disordered" evidence="3">
    <location>
        <begin position="524"/>
        <end position="577"/>
    </location>
</feature>
<accession>A0A2U1PKM8</accession>
<dbReference type="EMBL" id="PKPP01001035">
    <property type="protein sequence ID" value="PWA86289.1"/>
    <property type="molecule type" value="Genomic_DNA"/>
</dbReference>
<organism evidence="4 5">
    <name type="scientific">Artemisia annua</name>
    <name type="common">Sweet wormwood</name>
    <dbReference type="NCBI Taxonomy" id="35608"/>
    <lineage>
        <taxon>Eukaryota</taxon>
        <taxon>Viridiplantae</taxon>
        <taxon>Streptophyta</taxon>
        <taxon>Embryophyta</taxon>
        <taxon>Tracheophyta</taxon>
        <taxon>Spermatophyta</taxon>
        <taxon>Magnoliopsida</taxon>
        <taxon>eudicotyledons</taxon>
        <taxon>Gunneridae</taxon>
        <taxon>Pentapetalae</taxon>
        <taxon>asterids</taxon>
        <taxon>campanulids</taxon>
        <taxon>Asterales</taxon>
        <taxon>Asteraceae</taxon>
        <taxon>Asteroideae</taxon>
        <taxon>Anthemideae</taxon>
        <taxon>Artemisiinae</taxon>
        <taxon>Artemisia</taxon>
    </lineage>
</organism>
<dbReference type="GO" id="GO:0005856">
    <property type="term" value="C:cytoskeleton"/>
    <property type="evidence" value="ECO:0007669"/>
    <property type="project" value="UniProtKB-SubCell"/>
</dbReference>
<feature type="compositionally biased region" description="Low complexity" evidence="3">
    <location>
        <begin position="1030"/>
        <end position="1045"/>
    </location>
</feature>
<feature type="region of interest" description="Disordered" evidence="3">
    <location>
        <begin position="184"/>
        <end position="220"/>
    </location>
</feature>
<dbReference type="AlphaFoldDB" id="A0A2U1PKM8"/>
<feature type="region of interest" description="Disordered" evidence="3">
    <location>
        <begin position="781"/>
        <end position="831"/>
    </location>
</feature>
<dbReference type="GO" id="GO:0034237">
    <property type="term" value="F:protein kinase A regulatory subunit binding"/>
    <property type="evidence" value="ECO:0007669"/>
    <property type="project" value="TreeGrafter"/>
</dbReference>